<feature type="binding site" evidence="15">
    <location>
        <position position="145"/>
    </location>
    <ligand>
        <name>FAD</name>
        <dbReference type="ChEBI" id="CHEBI:57692"/>
    </ligand>
</feature>
<dbReference type="Pfam" id="PF00175">
    <property type="entry name" value="NAD_binding_1"/>
    <property type="match status" value="1"/>
</dbReference>
<dbReference type="Proteomes" id="UP000308549">
    <property type="component" value="Unassembled WGS sequence"/>
</dbReference>
<evidence type="ECO:0000256" key="16">
    <source>
        <dbReference type="RuleBase" id="RU361226"/>
    </source>
</evidence>
<keyword evidence="7 15" id="KW-0274">FAD</keyword>
<feature type="binding site" evidence="15">
    <location>
        <position position="211"/>
    </location>
    <ligand>
        <name>FAD</name>
        <dbReference type="ChEBI" id="CHEBI:57692"/>
    </ligand>
</feature>
<keyword evidence="19" id="KW-1185">Reference proteome</keyword>
<feature type="binding site" evidence="15">
    <location>
        <position position="170"/>
    </location>
    <ligand>
        <name>FAD</name>
        <dbReference type="ChEBI" id="CHEBI:57692"/>
    </ligand>
</feature>
<dbReference type="Gene3D" id="2.40.30.10">
    <property type="entry name" value="Translation factors"/>
    <property type="match status" value="1"/>
</dbReference>
<protein>
    <recommendedName>
        <fullName evidence="16">NADH-cytochrome b5 reductase</fullName>
        <ecNumber evidence="16">1.6.2.2</ecNumber>
    </recommendedName>
</protein>
<dbReference type="OrthoDB" id="432685at2759"/>
<name>A0A4U0UFE3_9PEZI</name>
<keyword evidence="10 16" id="KW-0520">NAD</keyword>
<feature type="binding site" evidence="15">
    <location>
        <position position="160"/>
    </location>
    <ligand>
        <name>FAD</name>
        <dbReference type="ChEBI" id="CHEBI:57692"/>
    </ligand>
</feature>
<comment type="function">
    <text evidence="13">May mediate the reduction of outer membrane cytochrome b5.</text>
</comment>
<reference evidence="18 19" key="1">
    <citation type="submission" date="2017-03" db="EMBL/GenBank/DDBJ databases">
        <title>Genomes of endolithic fungi from Antarctica.</title>
        <authorList>
            <person name="Coleine C."/>
            <person name="Masonjones S."/>
            <person name="Stajich J.E."/>
        </authorList>
    </citation>
    <scope>NUCLEOTIDE SEQUENCE [LARGE SCALE GENOMIC DNA]</scope>
    <source>
        <strain evidence="18 19">CCFEE 6315</strain>
    </source>
</reference>
<dbReference type="InterPro" id="IPR001433">
    <property type="entry name" value="OxRdtase_FAD/NAD-bd"/>
</dbReference>
<feature type="binding site" evidence="15">
    <location>
        <position position="143"/>
    </location>
    <ligand>
        <name>FAD</name>
        <dbReference type="ChEBI" id="CHEBI:57692"/>
    </ligand>
</feature>
<dbReference type="FunFam" id="3.40.50.80:FF:000009">
    <property type="entry name" value="NADH-cytochrome b5 reductase"/>
    <property type="match status" value="1"/>
</dbReference>
<evidence type="ECO:0000256" key="4">
    <source>
        <dbReference type="ARBA" id="ARBA00022630"/>
    </source>
</evidence>
<evidence type="ECO:0000313" key="19">
    <source>
        <dbReference type="Proteomes" id="UP000308549"/>
    </source>
</evidence>
<proteinExistence type="inferred from homology"/>
<dbReference type="CDD" id="cd06183">
    <property type="entry name" value="cyt_b5_reduct_like"/>
    <property type="match status" value="1"/>
</dbReference>
<feature type="binding site" evidence="15">
    <location>
        <position position="144"/>
    </location>
    <ligand>
        <name>FAD</name>
        <dbReference type="ChEBI" id="CHEBI:57692"/>
    </ligand>
</feature>
<keyword evidence="5" id="KW-0812">Transmembrane</keyword>
<feature type="domain" description="FAD-binding FR-type" evidence="17">
    <location>
        <begin position="89"/>
        <end position="194"/>
    </location>
</feature>
<comment type="catalytic activity">
    <reaction evidence="14 16">
        <text>2 Fe(III)-[cytochrome b5] + NADH = 2 Fe(II)-[cytochrome b5] + NAD(+) + H(+)</text>
        <dbReference type="Rhea" id="RHEA:46680"/>
        <dbReference type="Rhea" id="RHEA-COMP:10438"/>
        <dbReference type="Rhea" id="RHEA-COMP:10439"/>
        <dbReference type="ChEBI" id="CHEBI:15378"/>
        <dbReference type="ChEBI" id="CHEBI:29033"/>
        <dbReference type="ChEBI" id="CHEBI:29034"/>
        <dbReference type="ChEBI" id="CHEBI:57540"/>
        <dbReference type="ChEBI" id="CHEBI:57945"/>
        <dbReference type="EC" id="1.6.2.2"/>
    </reaction>
</comment>
<keyword evidence="6" id="KW-1000">Mitochondrion outer membrane</keyword>
<keyword evidence="8" id="KW-1133">Transmembrane helix</keyword>
<feature type="binding site" evidence="15">
    <location>
        <position position="162"/>
    </location>
    <ligand>
        <name>FAD</name>
        <dbReference type="ChEBI" id="CHEBI:57692"/>
    </ligand>
</feature>
<dbReference type="InterPro" id="IPR017938">
    <property type="entry name" value="Riboflavin_synthase-like_b-brl"/>
</dbReference>
<sequence length="338" mass="36920">MFTSRFFRPAQQLSSHVRRYATESPISGGSNSLLYGTVGAAALGGGYWFMSGGQALAQSTPASSSEEKNVPGKTGGGVQPVKCFTGGDQGFISLVLDNVETVSHNTKKLRFKLSSEDAVSGLPVASALITKYKGPEMEKPVIRPYTPVSDEDTPGFLDFVVKRYPNGPMSEHMHSMAVGQQLEMKGPIPKYPWTANKHDHVAMIAGGTGITPMYQVARAIFKNPEDKTKVTLVYGNVSEEDILLKQELKDLENQYPQRFRAFYVLDNPPEGWTQGKGYITKDLLKTVLPKEGNLKFFVCGPPGLYKAISGGKNSPSDQGELAGYLAELGYNKEQVYKF</sequence>
<keyword evidence="9 16" id="KW-0560">Oxidoreductase</keyword>
<keyword evidence="12" id="KW-0472">Membrane</keyword>
<dbReference type="SUPFAM" id="SSF52343">
    <property type="entry name" value="Ferredoxin reductase-like, C-terminal NADP-linked domain"/>
    <property type="match status" value="1"/>
</dbReference>
<dbReference type="FunFam" id="2.40.30.10:FF:000032">
    <property type="entry name" value="NADH-cytochrome b5 reductase"/>
    <property type="match status" value="1"/>
</dbReference>
<dbReference type="GO" id="GO:0090524">
    <property type="term" value="F:cytochrome-b5 reductase activity, acting on NADH"/>
    <property type="evidence" value="ECO:0007669"/>
    <property type="project" value="UniProtKB-EC"/>
</dbReference>
<evidence type="ECO:0000256" key="2">
    <source>
        <dbReference type="ARBA" id="ARBA00004572"/>
    </source>
</evidence>
<dbReference type="PRINTS" id="PR00406">
    <property type="entry name" value="CYTB5RDTASE"/>
</dbReference>
<evidence type="ECO:0000256" key="14">
    <source>
        <dbReference type="ARBA" id="ARBA00047682"/>
    </source>
</evidence>
<evidence type="ECO:0000256" key="6">
    <source>
        <dbReference type="ARBA" id="ARBA00022787"/>
    </source>
</evidence>
<keyword evidence="4 15" id="KW-0285">Flavoprotein</keyword>
<dbReference type="GO" id="GO:0006696">
    <property type="term" value="P:ergosterol biosynthetic process"/>
    <property type="evidence" value="ECO:0007669"/>
    <property type="project" value="TreeGrafter"/>
</dbReference>
<dbReference type="PANTHER" id="PTHR19370:SF171">
    <property type="entry name" value="NADH-CYTOCHROME B5 REDUCTASE 2"/>
    <property type="match status" value="1"/>
</dbReference>
<evidence type="ECO:0000256" key="13">
    <source>
        <dbReference type="ARBA" id="ARBA00037464"/>
    </source>
</evidence>
<evidence type="ECO:0000256" key="1">
    <source>
        <dbReference type="ARBA" id="ARBA00001974"/>
    </source>
</evidence>
<evidence type="ECO:0000256" key="15">
    <source>
        <dbReference type="PIRSR" id="PIRSR601834-1"/>
    </source>
</evidence>
<dbReference type="Gene3D" id="3.40.50.80">
    <property type="entry name" value="Nucleotide-binding domain of ferredoxin-NADP reductase (FNR) module"/>
    <property type="match status" value="1"/>
</dbReference>
<dbReference type="InterPro" id="IPR001834">
    <property type="entry name" value="CBR-like"/>
</dbReference>
<evidence type="ECO:0000256" key="12">
    <source>
        <dbReference type="ARBA" id="ARBA00023136"/>
    </source>
</evidence>
<accession>A0A4U0UFE3</accession>
<dbReference type="EC" id="1.6.2.2" evidence="16"/>
<comment type="cofactor">
    <cofactor evidence="1 15 16">
        <name>FAD</name>
        <dbReference type="ChEBI" id="CHEBI:57692"/>
    </cofactor>
</comment>
<evidence type="ECO:0000256" key="7">
    <source>
        <dbReference type="ARBA" id="ARBA00022827"/>
    </source>
</evidence>
<dbReference type="SUPFAM" id="SSF63380">
    <property type="entry name" value="Riboflavin synthase domain-like"/>
    <property type="match status" value="1"/>
</dbReference>
<dbReference type="InterPro" id="IPR039261">
    <property type="entry name" value="FNR_nucleotide-bd"/>
</dbReference>
<dbReference type="EMBL" id="NAJL01000003">
    <property type="protein sequence ID" value="TKA33346.1"/>
    <property type="molecule type" value="Genomic_DNA"/>
</dbReference>
<dbReference type="InterPro" id="IPR001709">
    <property type="entry name" value="Flavoprot_Pyr_Nucl_cyt_Rdtase"/>
</dbReference>
<dbReference type="InterPro" id="IPR017927">
    <property type="entry name" value="FAD-bd_FR_type"/>
</dbReference>
<feature type="binding site" evidence="15">
    <location>
        <position position="169"/>
    </location>
    <ligand>
        <name>FAD</name>
        <dbReference type="ChEBI" id="CHEBI:57692"/>
    </ligand>
</feature>
<dbReference type="GO" id="GO:0005741">
    <property type="term" value="C:mitochondrial outer membrane"/>
    <property type="evidence" value="ECO:0007669"/>
    <property type="project" value="UniProtKB-SubCell"/>
</dbReference>
<evidence type="ECO:0000256" key="10">
    <source>
        <dbReference type="ARBA" id="ARBA00023027"/>
    </source>
</evidence>
<dbReference type="InterPro" id="IPR008333">
    <property type="entry name" value="Cbr1-like_FAD-bd_dom"/>
</dbReference>
<evidence type="ECO:0000256" key="11">
    <source>
        <dbReference type="ARBA" id="ARBA00023128"/>
    </source>
</evidence>
<comment type="caution">
    <text evidence="18">The sequence shown here is derived from an EMBL/GenBank/DDBJ whole genome shotgun (WGS) entry which is preliminary data.</text>
</comment>
<dbReference type="Pfam" id="PF00970">
    <property type="entry name" value="FAD_binding_6"/>
    <property type="match status" value="1"/>
</dbReference>
<evidence type="ECO:0000256" key="3">
    <source>
        <dbReference type="ARBA" id="ARBA00006105"/>
    </source>
</evidence>
<gene>
    <name evidence="18" type="ORF">B0A50_00899</name>
</gene>
<evidence type="ECO:0000256" key="5">
    <source>
        <dbReference type="ARBA" id="ARBA00022692"/>
    </source>
</evidence>
<evidence type="ECO:0000313" key="18">
    <source>
        <dbReference type="EMBL" id="TKA33346.1"/>
    </source>
</evidence>
<keyword evidence="11" id="KW-0496">Mitochondrion</keyword>
<dbReference type="PROSITE" id="PS51384">
    <property type="entry name" value="FAD_FR"/>
    <property type="match status" value="1"/>
</dbReference>
<evidence type="ECO:0000259" key="17">
    <source>
        <dbReference type="PROSITE" id="PS51384"/>
    </source>
</evidence>
<comment type="subcellular location">
    <subcellularLocation>
        <location evidence="2">Mitochondrion outer membrane</location>
        <topology evidence="2">Single-pass membrane protein</topology>
    </subcellularLocation>
</comment>
<dbReference type="PRINTS" id="PR00371">
    <property type="entry name" value="FPNCR"/>
</dbReference>
<organism evidence="18 19">
    <name type="scientific">Salinomyces thailandicus</name>
    <dbReference type="NCBI Taxonomy" id="706561"/>
    <lineage>
        <taxon>Eukaryota</taxon>
        <taxon>Fungi</taxon>
        <taxon>Dikarya</taxon>
        <taxon>Ascomycota</taxon>
        <taxon>Pezizomycotina</taxon>
        <taxon>Dothideomycetes</taxon>
        <taxon>Dothideomycetidae</taxon>
        <taxon>Mycosphaerellales</taxon>
        <taxon>Teratosphaeriaceae</taxon>
        <taxon>Salinomyces</taxon>
    </lineage>
</organism>
<comment type="similarity">
    <text evidence="3 16">Belongs to the flavoprotein pyridine nucleotide cytochrome reductase family.</text>
</comment>
<dbReference type="PANTHER" id="PTHR19370">
    <property type="entry name" value="NADH-CYTOCHROME B5 REDUCTASE"/>
    <property type="match status" value="1"/>
</dbReference>
<evidence type="ECO:0000256" key="8">
    <source>
        <dbReference type="ARBA" id="ARBA00022989"/>
    </source>
</evidence>
<dbReference type="AlphaFoldDB" id="A0A4U0UFE3"/>
<evidence type="ECO:0000256" key="9">
    <source>
        <dbReference type="ARBA" id="ARBA00023002"/>
    </source>
</evidence>